<sequence length="643" mass="72712">MSIVKEGSRLVLENEFMRRVLDLTDGICTKTYHIRPGGQKLGDTWYPMFSFESEAPFEAAIVVDGKSYEASPAKHGRDNNLWNRPSSFVVKSVEIGKSRLGDTADITLAPRSGDVPPVELTLHYEISDKMPFLQKRVSVKNTGSRDVTVEHLTVDMLRFFGRSFPLDVFTNYTQSDDVKKQDLYYFGWTRMEFPDQLDMILSPGESMESFDLYEAATSVDRQEESVILHRIYKEIAPWIQSLNLQLSVGTCQTAEELYQTVDIAAENGFELLCFSVGQIFTNTGDYIPRPDLFPGGYADVKRLVDYCHQKGLKTTPYCSATIAWRHTAVCQNHPDWQCLGPDGLRYDPYSFGNMCYHSPWGDYIREKLFYLLDEIGFDGLALDGPVHGLVCEEVNHAHRTPASVNFMNWMWEKKFYGDIVARGKYITVPEVWNAIFLGVNETPGGYREEDQNEFGGMPLVSMTRSCVYEARYNTPSCCVWTSFNLEDYHGHSMEADEENPATYEHSLAAMLGYGIDNSIYAKEPYIGENTKKIYQKWLKIFKDYRETLLGDFIHIAQPNGYQPDAVLHTRPGAETPALLIVFNPCGNEQAVQYLLPLQYAGLAPGKTVIAEGNEIRLDSVSGAAVAIELAPYEVKAIPIKVKE</sequence>
<evidence type="ECO:0008006" key="3">
    <source>
        <dbReference type="Google" id="ProtNLM"/>
    </source>
</evidence>
<evidence type="ECO:0000313" key="1">
    <source>
        <dbReference type="EMBL" id="HIS77672.1"/>
    </source>
</evidence>
<dbReference type="Gene3D" id="3.20.20.70">
    <property type="entry name" value="Aldolase class I"/>
    <property type="match status" value="1"/>
</dbReference>
<organism evidence="1 2">
    <name type="scientific">Candidatus Merdivicinus excrementipullorum</name>
    <dbReference type="NCBI Taxonomy" id="2840867"/>
    <lineage>
        <taxon>Bacteria</taxon>
        <taxon>Bacillati</taxon>
        <taxon>Bacillota</taxon>
        <taxon>Clostridia</taxon>
        <taxon>Eubacteriales</taxon>
        <taxon>Oscillospiraceae</taxon>
        <taxon>Oscillospiraceae incertae sedis</taxon>
        <taxon>Candidatus Merdivicinus</taxon>
    </lineage>
</organism>
<protein>
    <recommendedName>
        <fullName evidence="3">Alpha-galactosidase</fullName>
    </recommendedName>
</protein>
<name>A0A9D1FPZ2_9FIRM</name>
<accession>A0A9D1FPZ2</accession>
<reference evidence="1" key="1">
    <citation type="submission" date="2020-10" db="EMBL/GenBank/DDBJ databases">
        <authorList>
            <person name="Gilroy R."/>
        </authorList>
    </citation>
    <scope>NUCLEOTIDE SEQUENCE</scope>
    <source>
        <strain evidence="1">CHK199-13235</strain>
    </source>
</reference>
<dbReference type="SUPFAM" id="SSF51445">
    <property type="entry name" value="(Trans)glycosidases"/>
    <property type="match status" value="1"/>
</dbReference>
<evidence type="ECO:0000313" key="2">
    <source>
        <dbReference type="Proteomes" id="UP000824002"/>
    </source>
</evidence>
<dbReference type="AlphaFoldDB" id="A0A9D1FPZ2"/>
<dbReference type="InterPro" id="IPR017853">
    <property type="entry name" value="GH"/>
</dbReference>
<gene>
    <name evidence="1" type="ORF">IAB51_12880</name>
</gene>
<dbReference type="EMBL" id="DVJP01000082">
    <property type="protein sequence ID" value="HIS77672.1"/>
    <property type="molecule type" value="Genomic_DNA"/>
</dbReference>
<comment type="caution">
    <text evidence="1">The sequence shown here is derived from an EMBL/GenBank/DDBJ whole genome shotgun (WGS) entry which is preliminary data.</text>
</comment>
<dbReference type="Proteomes" id="UP000824002">
    <property type="component" value="Unassembled WGS sequence"/>
</dbReference>
<proteinExistence type="predicted"/>
<reference evidence="1" key="2">
    <citation type="journal article" date="2021" name="PeerJ">
        <title>Extensive microbial diversity within the chicken gut microbiome revealed by metagenomics and culture.</title>
        <authorList>
            <person name="Gilroy R."/>
            <person name="Ravi A."/>
            <person name="Getino M."/>
            <person name="Pursley I."/>
            <person name="Horton D.L."/>
            <person name="Alikhan N.F."/>
            <person name="Baker D."/>
            <person name="Gharbi K."/>
            <person name="Hall N."/>
            <person name="Watson M."/>
            <person name="Adriaenssens E.M."/>
            <person name="Foster-Nyarko E."/>
            <person name="Jarju S."/>
            <person name="Secka A."/>
            <person name="Antonio M."/>
            <person name="Oren A."/>
            <person name="Chaudhuri R.R."/>
            <person name="La Ragione R."/>
            <person name="Hildebrand F."/>
            <person name="Pallen M.J."/>
        </authorList>
    </citation>
    <scope>NUCLEOTIDE SEQUENCE</scope>
    <source>
        <strain evidence="1">CHK199-13235</strain>
    </source>
</reference>
<dbReference type="InterPro" id="IPR013785">
    <property type="entry name" value="Aldolase_TIM"/>
</dbReference>